<feature type="transmembrane region" description="Helical" evidence="7">
    <location>
        <begin position="54"/>
        <end position="73"/>
    </location>
</feature>
<evidence type="ECO:0000256" key="6">
    <source>
        <dbReference type="SAM" id="MobiDB-lite"/>
    </source>
</evidence>
<sequence>MTNVKRALAIAGVIALSSELYFNVFVNSFRISPAVILFPILLMTIGKQLRVMPVALFTSLCIYIFRTLILAVTGTNGASLWEMNIPAACFYVCYGFVFRALVQDRYGASPANIAWVAFAADLLSNFTEVMLREATQGNAYSDFNVFTRLAIVALFRSLLVFLGMVCARWYTALLKTEEHERRYRRLFMLSTGLKSEVYLMRRNSEQIERVMGNAYRLYEKLQKRGLPDDMQRMGLEIAREVHEVKKDYLRIITGLEKEISIDPASPDMSFMDLIAILEDTMHNAILKKNVDIQIVTNISYPFRLTEHYSMMSILNNLVNNAIEAIEGDKKKGTIWISEKEIGKDIVIRVRDNGPGISERHLQNIFRMGYSTKFDEKTGSIFRGVGLNGVQNIVEDQFGGVITVVSTVGEGTEFTVMIPKENLEKSGHRMTEAVLAEPGNYAPAEQRNSTDEVKEE</sequence>
<dbReference type="EMBL" id="FOIL01000012">
    <property type="protein sequence ID" value="SET30883.1"/>
    <property type="molecule type" value="Genomic_DNA"/>
</dbReference>
<keyword evidence="3" id="KW-0597">Phosphoprotein</keyword>
<feature type="transmembrane region" description="Helical" evidence="7">
    <location>
        <begin position="20"/>
        <end position="42"/>
    </location>
</feature>
<feature type="region of interest" description="Disordered" evidence="6">
    <location>
        <begin position="435"/>
        <end position="455"/>
    </location>
</feature>
<keyword evidence="4 9" id="KW-0418">Kinase</keyword>
<dbReference type="PANTHER" id="PTHR43547:SF10">
    <property type="entry name" value="SENSOR HISTIDINE KINASE DCUS"/>
    <property type="match status" value="1"/>
</dbReference>
<dbReference type="InterPro" id="IPR003594">
    <property type="entry name" value="HATPase_dom"/>
</dbReference>
<evidence type="ECO:0000313" key="9">
    <source>
        <dbReference type="EMBL" id="SET30883.1"/>
    </source>
</evidence>
<evidence type="ECO:0000256" key="4">
    <source>
        <dbReference type="ARBA" id="ARBA00022777"/>
    </source>
</evidence>
<evidence type="ECO:0000256" key="1">
    <source>
        <dbReference type="ARBA" id="ARBA00000085"/>
    </source>
</evidence>
<evidence type="ECO:0000256" key="7">
    <source>
        <dbReference type="SAM" id="Phobius"/>
    </source>
</evidence>
<dbReference type="AlphaFoldDB" id="A0A1I0DGW1"/>
<dbReference type="InterPro" id="IPR036890">
    <property type="entry name" value="HATPase_C_sf"/>
</dbReference>
<dbReference type="OrthoDB" id="1791938at2"/>
<dbReference type="Pfam" id="PF02518">
    <property type="entry name" value="HATPase_c"/>
    <property type="match status" value="1"/>
</dbReference>
<keyword evidence="4 9" id="KW-0808">Transferase</keyword>
<feature type="transmembrane region" description="Helical" evidence="7">
    <location>
        <begin position="151"/>
        <end position="174"/>
    </location>
</feature>
<gene>
    <name evidence="9" type="ORF">SAMN04487771_10127</name>
</gene>
<keyword evidence="10" id="KW-1185">Reference proteome</keyword>
<keyword evidence="7" id="KW-0472">Membrane</keyword>
<dbReference type="PANTHER" id="PTHR43547">
    <property type="entry name" value="TWO-COMPONENT HISTIDINE KINASE"/>
    <property type="match status" value="1"/>
</dbReference>
<accession>A0A1I0DGW1</accession>
<dbReference type="GO" id="GO:0000155">
    <property type="term" value="F:phosphorelay sensor kinase activity"/>
    <property type="evidence" value="ECO:0007669"/>
    <property type="project" value="TreeGrafter"/>
</dbReference>
<keyword evidence="5" id="KW-0902">Two-component regulatory system</keyword>
<protein>
    <recommendedName>
        <fullName evidence="2">histidine kinase</fullName>
        <ecNumber evidence="2">2.7.13.3</ecNumber>
    </recommendedName>
</protein>
<dbReference type="SMART" id="SM00387">
    <property type="entry name" value="HATPase_c"/>
    <property type="match status" value="1"/>
</dbReference>
<keyword evidence="7" id="KW-0812">Transmembrane</keyword>
<dbReference type="RefSeq" id="WP_074649088.1">
    <property type="nucleotide sequence ID" value="NZ_FOIL01000012.1"/>
</dbReference>
<keyword evidence="7" id="KW-1133">Transmembrane helix</keyword>
<comment type="catalytic activity">
    <reaction evidence="1">
        <text>ATP + protein L-histidine = ADP + protein N-phospho-L-histidine.</text>
        <dbReference type="EC" id="2.7.13.3"/>
    </reaction>
</comment>
<evidence type="ECO:0000256" key="3">
    <source>
        <dbReference type="ARBA" id="ARBA00022553"/>
    </source>
</evidence>
<proteinExistence type="predicted"/>
<feature type="domain" description="Histidine kinase" evidence="8">
    <location>
        <begin position="310"/>
        <end position="421"/>
    </location>
</feature>
<evidence type="ECO:0000256" key="2">
    <source>
        <dbReference type="ARBA" id="ARBA00012438"/>
    </source>
</evidence>
<evidence type="ECO:0000259" key="8">
    <source>
        <dbReference type="PROSITE" id="PS50109"/>
    </source>
</evidence>
<dbReference type="InterPro" id="IPR005467">
    <property type="entry name" value="His_kinase_dom"/>
</dbReference>
<name>A0A1I0DGW1_9FIRM</name>
<dbReference type="eggNOG" id="COG3290">
    <property type="taxonomic scope" value="Bacteria"/>
</dbReference>
<dbReference type="PROSITE" id="PS50109">
    <property type="entry name" value="HIS_KIN"/>
    <property type="match status" value="1"/>
</dbReference>
<organism evidence="9 10">
    <name type="scientific">[Clostridium] aminophilum</name>
    <dbReference type="NCBI Taxonomy" id="1526"/>
    <lineage>
        <taxon>Bacteria</taxon>
        <taxon>Bacillati</taxon>
        <taxon>Bacillota</taxon>
        <taxon>Clostridia</taxon>
        <taxon>Lachnospirales</taxon>
        <taxon>Lachnospiraceae</taxon>
    </lineage>
</organism>
<dbReference type="EC" id="2.7.13.3" evidence="2"/>
<dbReference type="SUPFAM" id="SSF55874">
    <property type="entry name" value="ATPase domain of HSP90 chaperone/DNA topoisomerase II/histidine kinase"/>
    <property type="match status" value="1"/>
</dbReference>
<evidence type="ECO:0000313" key="10">
    <source>
        <dbReference type="Proteomes" id="UP000199820"/>
    </source>
</evidence>
<dbReference type="InterPro" id="IPR004358">
    <property type="entry name" value="Sig_transdc_His_kin-like_C"/>
</dbReference>
<dbReference type="PRINTS" id="PR00344">
    <property type="entry name" value="BCTRLSENSOR"/>
</dbReference>
<dbReference type="Gene3D" id="3.30.565.10">
    <property type="entry name" value="Histidine kinase-like ATPase, C-terminal domain"/>
    <property type="match status" value="1"/>
</dbReference>
<dbReference type="STRING" id="1526.SAMN02910262_00232"/>
<dbReference type="Proteomes" id="UP000199820">
    <property type="component" value="Unassembled WGS sequence"/>
</dbReference>
<reference evidence="9 10" key="1">
    <citation type="submission" date="2016-10" db="EMBL/GenBank/DDBJ databases">
        <authorList>
            <person name="de Groot N.N."/>
        </authorList>
    </citation>
    <scope>NUCLEOTIDE SEQUENCE [LARGE SCALE GENOMIC DNA]</scope>
    <source>
        <strain evidence="9 10">KH1P1</strain>
    </source>
</reference>
<evidence type="ECO:0000256" key="5">
    <source>
        <dbReference type="ARBA" id="ARBA00023012"/>
    </source>
</evidence>
<feature type="transmembrane region" description="Helical" evidence="7">
    <location>
        <begin position="85"/>
        <end position="102"/>
    </location>
</feature>